<dbReference type="PANTHER" id="PTHR44086">
    <property type="entry name" value="THIOSULFATE SULFURTRANSFERASE RDL2, MITOCHONDRIAL-RELATED"/>
    <property type="match status" value="1"/>
</dbReference>
<dbReference type="InterPro" id="IPR036873">
    <property type="entry name" value="Rhodanese-like_dom_sf"/>
</dbReference>
<dbReference type="KEGG" id="pgb:H744_2c2499"/>
<dbReference type="SUPFAM" id="SSF52821">
    <property type="entry name" value="Rhodanese/Cell cycle control phosphatase"/>
    <property type="match status" value="1"/>
</dbReference>
<dbReference type="Pfam" id="PF00581">
    <property type="entry name" value="Rhodanese"/>
    <property type="match status" value="1"/>
</dbReference>
<sequence>MIQNKTSLHAFPFRRCGRSVWLNLFILASALLVLPFSANAALFGGKFKAEVETEQVAIKLHNDTLAGGYQLIDTNGLKALIEQDSNVIIVDAMPFKDSYKKEHIPSAKQFEFPIPDMPEWDAALTDQQSVEDFSQLLGEDKDKTLVFYCGFVKCGRSHNAAAWAVKLGYTNVYRYPGGIFAWKGAGFKTSSL</sequence>
<dbReference type="Gene3D" id="3.40.250.10">
    <property type="entry name" value="Rhodanese-like domain"/>
    <property type="match status" value="1"/>
</dbReference>
<dbReference type="SMART" id="SM00450">
    <property type="entry name" value="RHOD"/>
    <property type="match status" value="1"/>
</dbReference>
<keyword evidence="3" id="KW-1185">Reference proteome</keyword>
<dbReference type="STRING" id="658445.H744_2c2499"/>
<protein>
    <recommendedName>
        <fullName evidence="1">Rhodanese domain-containing protein</fullName>
    </recommendedName>
</protein>
<reference evidence="2 3" key="1">
    <citation type="submission" date="2013-05" db="EMBL/GenBank/DDBJ databases">
        <title>Complete genome sequence of the lipase-producing bacterium Photobacterium gaetbulicola Gung47.</title>
        <authorList>
            <person name="Kim Y.-O."/>
        </authorList>
    </citation>
    <scope>NUCLEOTIDE SEQUENCE [LARGE SCALE GENOMIC DNA]</scope>
    <source>
        <strain evidence="2 3">Gung47</strain>
    </source>
</reference>
<accession>A0A0C5X1E7</accession>
<name>A0A0C5X1E7_9GAMM</name>
<dbReference type="PROSITE" id="PS50206">
    <property type="entry name" value="RHODANESE_3"/>
    <property type="match status" value="1"/>
</dbReference>
<dbReference type="AlphaFoldDB" id="A0A0C5X1E7"/>
<dbReference type="OrthoDB" id="9800872at2"/>
<dbReference type="GO" id="GO:0004792">
    <property type="term" value="F:thiosulfate-cyanide sulfurtransferase activity"/>
    <property type="evidence" value="ECO:0007669"/>
    <property type="project" value="TreeGrafter"/>
</dbReference>
<evidence type="ECO:0000313" key="2">
    <source>
        <dbReference type="EMBL" id="AJR09155.1"/>
    </source>
</evidence>
<dbReference type="PATRIC" id="fig|658445.3.peg.4513"/>
<dbReference type="InterPro" id="IPR001763">
    <property type="entry name" value="Rhodanese-like_dom"/>
</dbReference>
<dbReference type="PANTHER" id="PTHR44086:SF10">
    <property type="entry name" value="THIOSULFATE SULFURTRANSFERASE_RHODANESE-LIKE DOMAIN-CONTAINING PROTEIN 3"/>
    <property type="match status" value="1"/>
</dbReference>
<feature type="domain" description="Rhodanese" evidence="1">
    <location>
        <begin position="83"/>
        <end position="191"/>
    </location>
</feature>
<dbReference type="Proteomes" id="UP000032303">
    <property type="component" value="Chromosome 2"/>
</dbReference>
<evidence type="ECO:0000259" key="1">
    <source>
        <dbReference type="PROSITE" id="PS50206"/>
    </source>
</evidence>
<proteinExistence type="predicted"/>
<dbReference type="HOGENOM" id="CLU_089574_6_4_6"/>
<organism evidence="2 3">
    <name type="scientific">Photobacterium gaetbulicola Gung47</name>
    <dbReference type="NCBI Taxonomy" id="658445"/>
    <lineage>
        <taxon>Bacteria</taxon>
        <taxon>Pseudomonadati</taxon>
        <taxon>Pseudomonadota</taxon>
        <taxon>Gammaproteobacteria</taxon>
        <taxon>Vibrionales</taxon>
        <taxon>Vibrionaceae</taxon>
        <taxon>Photobacterium</taxon>
    </lineage>
</organism>
<dbReference type="EMBL" id="CP005974">
    <property type="protein sequence ID" value="AJR09155.1"/>
    <property type="molecule type" value="Genomic_DNA"/>
</dbReference>
<dbReference type="CDD" id="cd00158">
    <property type="entry name" value="RHOD"/>
    <property type="match status" value="1"/>
</dbReference>
<evidence type="ECO:0000313" key="3">
    <source>
        <dbReference type="Proteomes" id="UP000032303"/>
    </source>
</evidence>
<gene>
    <name evidence="2" type="ORF">H744_2c2499</name>
</gene>